<reference evidence="4" key="1">
    <citation type="submission" date="2018-06" db="EMBL/GenBank/DDBJ databases">
        <authorList>
            <person name="Zhirakovskaya E."/>
        </authorList>
    </citation>
    <scope>NUCLEOTIDE SEQUENCE</scope>
</reference>
<dbReference type="PANTHER" id="PTHR42792:SF1">
    <property type="entry name" value="FLAGELLAR HOOK-ASSOCIATED PROTEIN 3"/>
    <property type="match status" value="1"/>
</dbReference>
<keyword evidence="4" id="KW-0966">Cell projection</keyword>
<evidence type="ECO:0000256" key="1">
    <source>
        <dbReference type="ARBA" id="ARBA00023143"/>
    </source>
</evidence>
<dbReference type="GO" id="GO:0071973">
    <property type="term" value="P:bacterial-type flagellum-dependent cell motility"/>
    <property type="evidence" value="ECO:0007669"/>
    <property type="project" value="InterPro"/>
</dbReference>
<gene>
    <name evidence="4" type="ORF">MNBD_GAMMA04-770</name>
</gene>
<dbReference type="NCBIfam" id="TIGR02550">
    <property type="entry name" value="flagell_flgL"/>
    <property type="match status" value="1"/>
</dbReference>
<dbReference type="InterPro" id="IPR001029">
    <property type="entry name" value="Flagellin_N"/>
</dbReference>
<dbReference type="Gene3D" id="1.20.1330.10">
    <property type="entry name" value="f41 fragment of flagellin, N-terminal domain"/>
    <property type="match status" value="1"/>
</dbReference>
<dbReference type="AlphaFoldDB" id="A0A3B0WCY9"/>
<feature type="domain" description="Flagellin C-terminal" evidence="3">
    <location>
        <begin position="264"/>
        <end position="341"/>
    </location>
</feature>
<evidence type="ECO:0000313" key="4">
    <source>
        <dbReference type="EMBL" id="VAW48577.1"/>
    </source>
</evidence>
<dbReference type="Pfam" id="PF00700">
    <property type="entry name" value="Flagellin_C"/>
    <property type="match status" value="1"/>
</dbReference>
<dbReference type="InterPro" id="IPR013384">
    <property type="entry name" value="Flagell_FlgL"/>
</dbReference>
<sequence length="342" mass="37484">MRISTNQFHSQGINSIQKHQANVLETQLQLSTGKRVNAASDDPVATAQIHSLNRTMNTIDQYAKNGEYGKSQLVLEETAINDSVTQLQRARELSIQMLNGTYSATDRQAAAAELEQIIQQTKNMMNYRNAEGEMIFAGSSVFAEQAFVEDVNNPGYYAYIGSTNAIGQFESDGVTPVYDELASYGSRFVQIGFDADNRATADDQGDSSRIRITDNGDKVFGITTTTAFTGTPDSNVLNVLVELKNALEAGLEPPAGVVTDLATGIDNLSEVRAEIGGRQNRIEAQYDAGESFKIALEVRRMGLEDMDIVEGVTDLTKSQNALQMAQQVFTRVQSMSLFDYLR</sequence>
<protein>
    <submittedName>
        <fullName evidence="4">Flagellar hook-associated protein FlgL</fullName>
    </submittedName>
</protein>
<keyword evidence="4" id="KW-0282">Flagellum</keyword>
<keyword evidence="4" id="KW-0969">Cilium</keyword>
<organism evidence="4">
    <name type="scientific">hydrothermal vent metagenome</name>
    <dbReference type="NCBI Taxonomy" id="652676"/>
    <lineage>
        <taxon>unclassified sequences</taxon>
        <taxon>metagenomes</taxon>
        <taxon>ecological metagenomes</taxon>
    </lineage>
</organism>
<dbReference type="Pfam" id="PF00669">
    <property type="entry name" value="Flagellin_N"/>
    <property type="match status" value="1"/>
</dbReference>
<evidence type="ECO:0000259" key="2">
    <source>
        <dbReference type="Pfam" id="PF00669"/>
    </source>
</evidence>
<keyword evidence="1" id="KW-0975">Bacterial flagellum</keyword>
<dbReference type="InterPro" id="IPR046358">
    <property type="entry name" value="Flagellin_C"/>
</dbReference>
<proteinExistence type="predicted"/>
<dbReference type="GO" id="GO:0009424">
    <property type="term" value="C:bacterial-type flagellum hook"/>
    <property type="evidence" value="ECO:0007669"/>
    <property type="project" value="InterPro"/>
</dbReference>
<dbReference type="InterPro" id="IPR001492">
    <property type="entry name" value="Flagellin"/>
</dbReference>
<feature type="domain" description="Flagellin N-terminal" evidence="2">
    <location>
        <begin position="3"/>
        <end position="139"/>
    </location>
</feature>
<evidence type="ECO:0000259" key="3">
    <source>
        <dbReference type="Pfam" id="PF00700"/>
    </source>
</evidence>
<dbReference type="GO" id="GO:0005198">
    <property type="term" value="F:structural molecule activity"/>
    <property type="evidence" value="ECO:0007669"/>
    <property type="project" value="InterPro"/>
</dbReference>
<dbReference type="EMBL" id="UOFB01000276">
    <property type="protein sequence ID" value="VAW48577.1"/>
    <property type="molecule type" value="Genomic_DNA"/>
</dbReference>
<name>A0A3B0WCY9_9ZZZZ</name>
<dbReference type="PANTHER" id="PTHR42792">
    <property type="entry name" value="FLAGELLIN"/>
    <property type="match status" value="1"/>
</dbReference>
<dbReference type="SUPFAM" id="SSF64518">
    <property type="entry name" value="Phase 1 flagellin"/>
    <property type="match status" value="1"/>
</dbReference>
<accession>A0A3B0WCY9</accession>